<dbReference type="Pfam" id="PF00590">
    <property type="entry name" value="TP_methylase"/>
    <property type="match status" value="1"/>
</dbReference>
<dbReference type="PIRSF" id="PIRSF005917">
    <property type="entry name" value="MTase_YraL"/>
    <property type="match status" value="1"/>
</dbReference>
<dbReference type="FunFam" id="3.30.950.10:FF:000002">
    <property type="entry name" value="Ribosomal RNA small subunit methyltransferase I"/>
    <property type="match status" value="1"/>
</dbReference>
<gene>
    <name evidence="6 9" type="primary">rsmI</name>
    <name evidence="9" type="ORF">GCM10010995_17700</name>
</gene>
<dbReference type="InterPro" id="IPR035996">
    <property type="entry name" value="4pyrrol_Methylase_sf"/>
</dbReference>
<keyword evidence="3 6" id="KW-0489">Methyltransferase</keyword>
<protein>
    <recommendedName>
        <fullName evidence="6">Ribosomal RNA small subunit methyltransferase I</fullName>
        <ecNumber evidence="6">2.1.1.198</ecNumber>
    </recommendedName>
    <alternativeName>
        <fullName evidence="6">16S rRNA 2'-O-ribose C1402 methyltransferase</fullName>
    </alternativeName>
    <alternativeName>
        <fullName evidence="6">rRNA (cytidine-2'-O-)-methyltransferase RsmI</fullName>
    </alternativeName>
</protein>
<dbReference type="GO" id="GO:0070677">
    <property type="term" value="F:rRNA (cytosine-2'-O-)-methyltransferase activity"/>
    <property type="evidence" value="ECO:0007669"/>
    <property type="project" value="UniProtKB-UniRule"/>
</dbReference>
<dbReference type="InterPro" id="IPR008189">
    <property type="entry name" value="rRNA_ssu_MeTfrase_I"/>
</dbReference>
<keyword evidence="10" id="KW-1185">Reference proteome</keyword>
<dbReference type="PANTHER" id="PTHR46111:SF1">
    <property type="entry name" value="RIBOSOMAL RNA SMALL SUBUNIT METHYLTRANSFERASE I"/>
    <property type="match status" value="1"/>
</dbReference>
<dbReference type="Proteomes" id="UP000636949">
    <property type="component" value="Unassembled WGS sequence"/>
</dbReference>
<accession>A0A8J2Z576</accession>
<dbReference type="GO" id="GO:0005737">
    <property type="term" value="C:cytoplasm"/>
    <property type="evidence" value="ECO:0007669"/>
    <property type="project" value="UniProtKB-SubCell"/>
</dbReference>
<keyword evidence="1 6" id="KW-0963">Cytoplasm</keyword>
<comment type="similarity">
    <text evidence="6">Belongs to the methyltransferase superfamily. RsmI family.</text>
</comment>
<dbReference type="InterPro" id="IPR014777">
    <property type="entry name" value="4pyrrole_Mease_sub1"/>
</dbReference>
<evidence type="ECO:0000313" key="9">
    <source>
        <dbReference type="EMBL" id="GGG00770.1"/>
    </source>
</evidence>
<dbReference type="EC" id="2.1.1.198" evidence="6"/>
<comment type="subcellular location">
    <subcellularLocation>
        <location evidence="6">Cytoplasm</location>
    </subcellularLocation>
</comment>
<evidence type="ECO:0000259" key="8">
    <source>
        <dbReference type="Pfam" id="PF23016"/>
    </source>
</evidence>
<comment type="function">
    <text evidence="6">Catalyzes the 2'-O-methylation of the ribose of cytidine 1402 (C1402) in 16S rRNA.</text>
</comment>
<keyword evidence="5 6" id="KW-0949">S-adenosyl-L-methionine</keyword>
<dbReference type="EMBL" id="BMJS01000020">
    <property type="protein sequence ID" value="GGG00770.1"/>
    <property type="molecule type" value="Genomic_DNA"/>
</dbReference>
<feature type="domain" description="RsmI HTH" evidence="8">
    <location>
        <begin position="245"/>
        <end position="281"/>
    </location>
</feature>
<dbReference type="NCBIfam" id="TIGR00096">
    <property type="entry name" value="16S rRNA (cytidine(1402)-2'-O)-methyltransferase"/>
    <property type="match status" value="1"/>
</dbReference>
<feature type="domain" description="Tetrapyrrole methylase" evidence="7">
    <location>
        <begin position="10"/>
        <end position="209"/>
    </location>
</feature>
<sequence>MKNQIERGVLYVVATPIGNLQDITLRALDALKQAEIIFAEDTRVTRKLLEQYAIKPPVIISCHEHNEQARVDLLIEHLNDQKIVALVSDAGTPLISDPGFYLVKTLREKGYAVVPLPGASALITALSAAGIATDGFQFKGFLPAKSGARKKILQSIEKSTITTAFYESTHRIIATLTDIQDTLPNHTLVVAKELTKQFERFFHGTANDILSDFAQDSSLTKGEFVILIEGIKADEKDDTIVDEHKLLSLLLEELPIKKAVSIAVELTQGKKNALYKQALAIQEDKQNNTNNTSGI</sequence>
<dbReference type="InterPro" id="IPR014776">
    <property type="entry name" value="4pyrrole_Mease_sub2"/>
</dbReference>
<dbReference type="RefSeq" id="WP_117003041.1">
    <property type="nucleotide sequence ID" value="NZ_BMJS01000020.1"/>
</dbReference>
<keyword evidence="4 6" id="KW-0808">Transferase</keyword>
<evidence type="ECO:0000256" key="1">
    <source>
        <dbReference type="ARBA" id="ARBA00022490"/>
    </source>
</evidence>
<dbReference type="Gene3D" id="3.30.950.10">
    <property type="entry name" value="Methyltransferase, Cobalt-precorrin-4 Transmethylase, Domain 2"/>
    <property type="match status" value="1"/>
</dbReference>
<dbReference type="CDD" id="cd11648">
    <property type="entry name" value="RsmI"/>
    <property type="match status" value="1"/>
</dbReference>
<evidence type="ECO:0000256" key="2">
    <source>
        <dbReference type="ARBA" id="ARBA00022552"/>
    </source>
</evidence>
<dbReference type="Pfam" id="PF23016">
    <property type="entry name" value="RsmI_C"/>
    <property type="match status" value="1"/>
</dbReference>
<evidence type="ECO:0000256" key="4">
    <source>
        <dbReference type="ARBA" id="ARBA00022679"/>
    </source>
</evidence>
<dbReference type="InterPro" id="IPR053910">
    <property type="entry name" value="RsmI_HTH"/>
</dbReference>
<dbReference type="InterPro" id="IPR000878">
    <property type="entry name" value="4pyrrol_Mease"/>
</dbReference>
<reference evidence="9" key="2">
    <citation type="submission" date="2020-09" db="EMBL/GenBank/DDBJ databases">
        <authorList>
            <person name="Sun Q."/>
            <person name="Zhou Y."/>
        </authorList>
    </citation>
    <scope>NUCLEOTIDE SEQUENCE</scope>
    <source>
        <strain evidence="9">CGMCC 1.15758</strain>
    </source>
</reference>
<comment type="catalytic activity">
    <reaction evidence="6">
        <text>cytidine(1402) in 16S rRNA + S-adenosyl-L-methionine = 2'-O-methylcytidine(1402) in 16S rRNA + S-adenosyl-L-homocysteine + H(+)</text>
        <dbReference type="Rhea" id="RHEA:42924"/>
        <dbReference type="Rhea" id="RHEA-COMP:10285"/>
        <dbReference type="Rhea" id="RHEA-COMP:10286"/>
        <dbReference type="ChEBI" id="CHEBI:15378"/>
        <dbReference type="ChEBI" id="CHEBI:57856"/>
        <dbReference type="ChEBI" id="CHEBI:59789"/>
        <dbReference type="ChEBI" id="CHEBI:74495"/>
        <dbReference type="ChEBI" id="CHEBI:82748"/>
        <dbReference type="EC" id="2.1.1.198"/>
    </reaction>
</comment>
<dbReference type="Gene3D" id="3.40.1010.10">
    <property type="entry name" value="Cobalt-precorrin-4 Transmethylase, Domain 1"/>
    <property type="match status" value="1"/>
</dbReference>
<evidence type="ECO:0000256" key="6">
    <source>
        <dbReference type="HAMAP-Rule" id="MF_01877"/>
    </source>
</evidence>
<dbReference type="AlphaFoldDB" id="A0A8J2Z576"/>
<dbReference type="SUPFAM" id="SSF53790">
    <property type="entry name" value="Tetrapyrrole methylase"/>
    <property type="match status" value="1"/>
</dbReference>
<proteinExistence type="inferred from homology"/>
<evidence type="ECO:0000256" key="3">
    <source>
        <dbReference type="ARBA" id="ARBA00022603"/>
    </source>
</evidence>
<organism evidence="9 10">
    <name type="scientific">Cysteiniphilum litorale</name>
    <dbReference type="NCBI Taxonomy" id="2056700"/>
    <lineage>
        <taxon>Bacteria</taxon>
        <taxon>Pseudomonadati</taxon>
        <taxon>Pseudomonadota</taxon>
        <taxon>Gammaproteobacteria</taxon>
        <taxon>Thiotrichales</taxon>
        <taxon>Fastidiosibacteraceae</taxon>
        <taxon>Cysteiniphilum</taxon>
    </lineage>
</organism>
<comment type="caution">
    <text evidence="9">The sequence shown here is derived from an EMBL/GenBank/DDBJ whole genome shotgun (WGS) entry which is preliminary data.</text>
</comment>
<name>A0A8J2Z576_9GAMM</name>
<keyword evidence="2 6" id="KW-0698">rRNA processing</keyword>
<reference evidence="9" key="1">
    <citation type="journal article" date="2014" name="Int. J. Syst. Evol. Microbiol.">
        <title>Complete genome sequence of Corynebacterium casei LMG S-19264T (=DSM 44701T), isolated from a smear-ripened cheese.</title>
        <authorList>
            <consortium name="US DOE Joint Genome Institute (JGI-PGF)"/>
            <person name="Walter F."/>
            <person name="Albersmeier A."/>
            <person name="Kalinowski J."/>
            <person name="Ruckert C."/>
        </authorList>
    </citation>
    <scope>NUCLEOTIDE SEQUENCE</scope>
    <source>
        <strain evidence="9">CGMCC 1.15758</strain>
    </source>
</reference>
<dbReference type="PANTHER" id="PTHR46111">
    <property type="entry name" value="RIBOSOMAL RNA SMALL SUBUNIT METHYLTRANSFERASE I"/>
    <property type="match status" value="1"/>
</dbReference>
<dbReference type="OrthoDB" id="9809084at2"/>
<evidence type="ECO:0000313" key="10">
    <source>
        <dbReference type="Proteomes" id="UP000636949"/>
    </source>
</evidence>
<dbReference type="PROSITE" id="PS01296">
    <property type="entry name" value="RSMI"/>
    <property type="match status" value="1"/>
</dbReference>
<dbReference type="FunFam" id="3.40.1010.10:FF:000007">
    <property type="entry name" value="Ribosomal RNA small subunit methyltransferase I"/>
    <property type="match status" value="1"/>
</dbReference>
<dbReference type="HAMAP" id="MF_01877">
    <property type="entry name" value="16SrRNA_methyltr_I"/>
    <property type="match status" value="1"/>
</dbReference>
<dbReference type="InterPro" id="IPR018063">
    <property type="entry name" value="SAM_MeTrfase_RsmI_CS"/>
</dbReference>
<evidence type="ECO:0000259" key="7">
    <source>
        <dbReference type="Pfam" id="PF00590"/>
    </source>
</evidence>
<evidence type="ECO:0000256" key="5">
    <source>
        <dbReference type="ARBA" id="ARBA00022691"/>
    </source>
</evidence>